<proteinExistence type="predicted"/>
<dbReference type="Proteomes" id="UP000799750">
    <property type="component" value="Unassembled WGS sequence"/>
</dbReference>
<keyword evidence="3" id="KW-1185">Reference proteome</keyword>
<organism evidence="2 3">
    <name type="scientific">Lophium mytilinum</name>
    <dbReference type="NCBI Taxonomy" id="390894"/>
    <lineage>
        <taxon>Eukaryota</taxon>
        <taxon>Fungi</taxon>
        <taxon>Dikarya</taxon>
        <taxon>Ascomycota</taxon>
        <taxon>Pezizomycotina</taxon>
        <taxon>Dothideomycetes</taxon>
        <taxon>Pleosporomycetidae</taxon>
        <taxon>Mytilinidiales</taxon>
        <taxon>Mytilinidiaceae</taxon>
        <taxon>Lophium</taxon>
    </lineage>
</organism>
<evidence type="ECO:0000313" key="3">
    <source>
        <dbReference type="Proteomes" id="UP000799750"/>
    </source>
</evidence>
<protein>
    <submittedName>
        <fullName evidence="2">Uncharacterized protein</fullName>
    </submittedName>
</protein>
<sequence>MEKRTGEPNVMKSSSESPSPNQALYNFHRFPSAIHSEPKSGAGLTPVAVASSPFFSCPPSSPRLEHRIHVDLDQEEGRANVKKGKENRHKIYVRFTKNVDFSGLQAFFARRRDISRSSRGRTASRMRSK</sequence>
<dbReference type="EMBL" id="MU004184">
    <property type="protein sequence ID" value="KAF2499130.1"/>
    <property type="molecule type" value="Genomic_DNA"/>
</dbReference>
<gene>
    <name evidence="2" type="ORF">BU16DRAFT_557467</name>
</gene>
<dbReference type="AlphaFoldDB" id="A0A6A6R5C6"/>
<evidence type="ECO:0000313" key="2">
    <source>
        <dbReference type="EMBL" id="KAF2499130.1"/>
    </source>
</evidence>
<feature type="region of interest" description="Disordered" evidence="1">
    <location>
        <begin position="1"/>
        <end position="24"/>
    </location>
</feature>
<name>A0A6A6R5C6_9PEZI</name>
<evidence type="ECO:0000256" key="1">
    <source>
        <dbReference type="SAM" id="MobiDB-lite"/>
    </source>
</evidence>
<feature type="compositionally biased region" description="Polar residues" evidence="1">
    <location>
        <begin position="11"/>
        <end position="24"/>
    </location>
</feature>
<accession>A0A6A6R5C6</accession>
<reference evidence="2" key="1">
    <citation type="journal article" date="2020" name="Stud. Mycol.">
        <title>101 Dothideomycetes genomes: a test case for predicting lifestyles and emergence of pathogens.</title>
        <authorList>
            <person name="Haridas S."/>
            <person name="Albert R."/>
            <person name="Binder M."/>
            <person name="Bloem J."/>
            <person name="Labutti K."/>
            <person name="Salamov A."/>
            <person name="Andreopoulos B."/>
            <person name="Baker S."/>
            <person name="Barry K."/>
            <person name="Bills G."/>
            <person name="Bluhm B."/>
            <person name="Cannon C."/>
            <person name="Castanera R."/>
            <person name="Culley D."/>
            <person name="Daum C."/>
            <person name="Ezra D."/>
            <person name="Gonzalez J."/>
            <person name="Henrissat B."/>
            <person name="Kuo A."/>
            <person name="Liang C."/>
            <person name="Lipzen A."/>
            <person name="Lutzoni F."/>
            <person name="Magnuson J."/>
            <person name="Mondo S."/>
            <person name="Nolan M."/>
            <person name="Ohm R."/>
            <person name="Pangilinan J."/>
            <person name="Park H.-J."/>
            <person name="Ramirez L."/>
            <person name="Alfaro M."/>
            <person name="Sun H."/>
            <person name="Tritt A."/>
            <person name="Yoshinaga Y."/>
            <person name="Zwiers L.-H."/>
            <person name="Turgeon B."/>
            <person name="Goodwin S."/>
            <person name="Spatafora J."/>
            <person name="Crous P."/>
            <person name="Grigoriev I."/>
        </authorList>
    </citation>
    <scope>NUCLEOTIDE SEQUENCE</scope>
    <source>
        <strain evidence="2">CBS 269.34</strain>
    </source>
</reference>